<feature type="compositionally biased region" description="Polar residues" evidence="1">
    <location>
        <begin position="291"/>
        <end position="302"/>
    </location>
</feature>
<dbReference type="InterPro" id="IPR049227">
    <property type="entry name" value="DUF6824"/>
</dbReference>
<comment type="caution">
    <text evidence="3">The sequence shown here is derived from an EMBL/GenBank/DDBJ whole genome shotgun (WGS) entry which is preliminary data.</text>
</comment>
<sequence>MESKSPPTQEVSAETPSQSSSILPPAHEAGDNATPADVTTIKKEDKQISSDTNGVESNTTNASKDAVVPVSGSPRDILCGRGLHIMNHHGNLNLHLIVDQYRQAYLSSTRREKAAITRNIVQQLKSTGARFLRRFDDESDDKWVEVDDDTAYKKVSHALRLRKSLLLKTSDHSGQNFLQPLPGQQAKSSTSQHFAAMPIGPQNTISHLSSSLPASTALAMHQLPFASPAYQRLQFATRPALPLGVGTRHAQSLLHTAAYGNAGIDPRLYGDSYSVTLESMAQLQNRHRPSFNGSLIEGQSSKKSSHEEK</sequence>
<dbReference type="EMBL" id="CAKOGP040001781">
    <property type="protein sequence ID" value="CAJ1951368.1"/>
    <property type="molecule type" value="Genomic_DNA"/>
</dbReference>
<evidence type="ECO:0000259" key="2">
    <source>
        <dbReference type="Pfam" id="PF20710"/>
    </source>
</evidence>
<name>A0AAD2FSB8_9STRA</name>
<gene>
    <name evidence="3" type="ORF">CYCCA115_LOCUS13038</name>
</gene>
<proteinExistence type="predicted"/>
<dbReference type="Proteomes" id="UP001295423">
    <property type="component" value="Unassembled WGS sequence"/>
</dbReference>
<feature type="region of interest" description="Disordered" evidence="1">
    <location>
        <begin position="286"/>
        <end position="309"/>
    </location>
</feature>
<feature type="domain" description="DUF6824" evidence="2">
    <location>
        <begin position="76"/>
        <end position="160"/>
    </location>
</feature>
<feature type="compositionally biased region" description="Polar residues" evidence="1">
    <location>
        <begin position="49"/>
        <end position="63"/>
    </location>
</feature>
<feature type="compositionally biased region" description="Polar residues" evidence="1">
    <location>
        <begin position="1"/>
        <end position="22"/>
    </location>
</feature>
<evidence type="ECO:0000313" key="3">
    <source>
        <dbReference type="EMBL" id="CAJ1951368.1"/>
    </source>
</evidence>
<protein>
    <recommendedName>
        <fullName evidence="2">DUF6824 domain-containing protein</fullName>
    </recommendedName>
</protein>
<dbReference type="AlphaFoldDB" id="A0AAD2FSB8"/>
<evidence type="ECO:0000313" key="4">
    <source>
        <dbReference type="Proteomes" id="UP001295423"/>
    </source>
</evidence>
<feature type="region of interest" description="Disordered" evidence="1">
    <location>
        <begin position="1"/>
        <end position="71"/>
    </location>
</feature>
<accession>A0AAD2FSB8</accession>
<reference evidence="3" key="1">
    <citation type="submission" date="2023-08" db="EMBL/GenBank/DDBJ databases">
        <authorList>
            <person name="Audoor S."/>
            <person name="Bilcke G."/>
        </authorList>
    </citation>
    <scope>NUCLEOTIDE SEQUENCE</scope>
</reference>
<organism evidence="3 4">
    <name type="scientific">Cylindrotheca closterium</name>
    <dbReference type="NCBI Taxonomy" id="2856"/>
    <lineage>
        <taxon>Eukaryota</taxon>
        <taxon>Sar</taxon>
        <taxon>Stramenopiles</taxon>
        <taxon>Ochrophyta</taxon>
        <taxon>Bacillariophyta</taxon>
        <taxon>Bacillariophyceae</taxon>
        <taxon>Bacillariophycidae</taxon>
        <taxon>Bacillariales</taxon>
        <taxon>Bacillariaceae</taxon>
        <taxon>Cylindrotheca</taxon>
    </lineage>
</organism>
<evidence type="ECO:0000256" key="1">
    <source>
        <dbReference type="SAM" id="MobiDB-lite"/>
    </source>
</evidence>
<keyword evidence="4" id="KW-1185">Reference proteome</keyword>
<dbReference type="Pfam" id="PF20710">
    <property type="entry name" value="DUF6824"/>
    <property type="match status" value="1"/>
</dbReference>